<dbReference type="Proteomes" id="UP000244926">
    <property type="component" value="Chromosome I"/>
</dbReference>
<dbReference type="KEGG" id="csee:C10C_0944"/>
<dbReference type="InterPro" id="IPR027417">
    <property type="entry name" value="P-loop_NTPase"/>
</dbReference>
<dbReference type="EC" id="3.6.5.4" evidence="8"/>
<keyword evidence="3 8" id="KW-0547">Nucleotide-binding</keyword>
<comment type="catalytic activity">
    <reaction evidence="8">
        <text>GTP + H2O = GDP + phosphate + H(+)</text>
        <dbReference type="Rhea" id="RHEA:19669"/>
        <dbReference type="ChEBI" id="CHEBI:15377"/>
        <dbReference type="ChEBI" id="CHEBI:15378"/>
        <dbReference type="ChEBI" id="CHEBI:37565"/>
        <dbReference type="ChEBI" id="CHEBI:43474"/>
        <dbReference type="ChEBI" id="CHEBI:58189"/>
        <dbReference type="EC" id="3.6.5.4"/>
    </reaction>
</comment>
<dbReference type="Pfam" id="PF00448">
    <property type="entry name" value="SRP54"/>
    <property type="match status" value="1"/>
</dbReference>
<feature type="domain" description="AAA+ ATPase" evidence="9">
    <location>
        <begin position="83"/>
        <end position="230"/>
    </location>
</feature>
<dbReference type="GO" id="GO:0005737">
    <property type="term" value="C:cytoplasm"/>
    <property type="evidence" value="ECO:0007669"/>
    <property type="project" value="UniProtKB-SubCell"/>
</dbReference>
<comment type="function">
    <text evidence="8">Involved in targeting and insertion of nascent membrane proteins into the cytoplasmic membrane. Acts as a receptor for the complex formed by the signal recognition particle (SRP) and the ribosome-nascent chain (RNC).</text>
</comment>
<dbReference type="Gene3D" id="3.40.50.300">
    <property type="entry name" value="P-loop containing nucleotide triphosphate hydrolases"/>
    <property type="match status" value="1"/>
</dbReference>
<dbReference type="Gene3D" id="1.20.120.140">
    <property type="entry name" value="Signal recognition particle SRP54, nucleotide-binding domain"/>
    <property type="match status" value="1"/>
</dbReference>
<evidence type="ECO:0000256" key="3">
    <source>
        <dbReference type="ARBA" id="ARBA00022741"/>
    </source>
</evidence>
<evidence type="ECO:0000313" key="12">
    <source>
        <dbReference type="Proteomes" id="UP000244926"/>
    </source>
</evidence>
<evidence type="ECO:0000256" key="7">
    <source>
        <dbReference type="ARBA" id="ARBA00023170"/>
    </source>
</evidence>
<keyword evidence="4 8" id="KW-0378">Hydrolase</keyword>
<name>A0A2R8FCF8_9CHLA</name>
<dbReference type="GO" id="GO:0006614">
    <property type="term" value="P:SRP-dependent cotranslational protein targeting to membrane"/>
    <property type="evidence" value="ECO:0007669"/>
    <property type="project" value="InterPro"/>
</dbReference>
<reference evidence="12" key="1">
    <citation type="submission" date="2017-11" db="EMBL/GenBank/DDBJ databases">
        <authorList>
            <person name="Seth-Smith MB H."/>
        </authorList>
    </citation>
    <scope>NUCLEOTIDE SEQUENCE [LARGE SCALE GENOMIC DNA]</scope>
</reference>
<dbReference type="GO" id="GO:0005525">
    <property type="term" value="F:GTP binding"/>
    <property type="evidence" value="ECO:0007669"/>
    <property type="project" value="UniProtKB-UniRule"/>
</dbReference>
<evidence type="ECO:0000256" key="8">
    <source>
        <dbReference type="HAMAP-Rule" id="MF_00920"/>
    </source>
</evidence>
<dbReference type="InterPro" id="IPR042101">
    <property type="entry name" value="SRP54_N_sf"/>
</dbReference>
<organism evidence="11 12">
    <name type="scientific">Chlamydia serpentis</name>
    <dbReference type="NCBI Taxonomy" id="1967782"/>
    <lineage>
        <taxon>Bacteria</taxon>
        <taxon>Pseudomonadati</taxon>
        <taxon>Chlamydiota</taxon>
        <taxon>Chlamydiia</taxon>
        <taxon>Chlamydiales</taxon>
        <taxon>Chlamydiaceae</taxon>
        <taxon>Chlamydia/Chlamydophila group</taxon>
        <taxon>Chlamydia</taxon>
    </lineage>
</organism>
<accession>A0A2R8FCF8</accession>
<dbReference type="GO" id="GO:0005047">
    <property type="term" value="F:signal recognition particle binding"/>
    <property type="evidence" value="ECO:0007669"/>
    <property type="project" value="TreeGrafter"/>
</dbReference>
<evidence type="ECO:0000256" key="5">
    <source>
        <dbReference type="ARBA" id="ARBA00023134"/>
    </source>
</evidence>
<keyword evidence="2 8" id="KW-0963">Cytoplasm</keyword>
<dbReference type="InterPro" id="IPR000897">
    <property type="entry name" value="SRP54_GTPase_dom"/>
</dbReference>
<keyword evidence="11" id="KW-0132">Cell division</keyword>
<feature type="binding site" evidence="8">
    <location>
        <begin position="91"/>
        <end position="98"/>
    </location>
    <ligand>
        <name>GTP</name>
        <dbReference type="ChEBI" id="CHEBI:37565"/>
    </ligand>
</feature>
<dbReference type="HAMAP" id="MF_00920">
    <property type="entry name" value="FtsY"/>
    <property type="match status" value="1"/>
</dbReference>
<evidence type="ECO:0000256" key="2">
    <source>
        <dbReference type="ARBA" id="ARBA00022490"/>
    </source>
</evidence>
<evidence type="ECO:0000256" key="6">
    <source>
        <dbReference type="ARBA" id="ARBA00023136"/>
    </source>
</evidence>
<dbReference type="OrthoDB" id="9804720at2"/>
<comment type="subcellular location">
    <subcellularLocation>
        <location evidence="8">Cell membrane</location>
        <topology evidence="8">Peripheral membrane protein</topology>
        <orientation evidence="8">Cytoplasmic side</orientation>
    </subcellularLocation>
    <subcellularLocation>
        <location evidence="8">Cytoplasm</location>
    </subcellularLocation>
</comment>
<protein>
    <recommendedName>
        <fullName evidence="8">Signal recognition particle receptor FtsY</fullName>
        <shortName evidence="8">SRP receptor</shortName>
        <ecNumber evidence="8">3.6.5.4</ecNumber>
    </recommendedName>
</protein>
<dbReference type="EMBL" id="LT993738">
    <property type="protein sequence ID" value="SPN74078.1"/>
    <property type="molecule type" value="Genomic_DNA"/>
</dbReference>
<keyword evidence="12" id="KW-1185">Reference proteome</keyword>
<dbReference type="GO" id="GO:0051301">
    <property type="term" value="P:cell division"/>
    <property type="evidence" value="ECO:0007669"/>
    <property type="project" value="UniProtKB-KW"/>
</dbReference>
<evidence type="ECO:0000256" key="1">
    <source>
        <dbReference type="ARBA" id="ARBA00022475"/>
    </source>
</evidence>
<sequence>MFKFFSNKLQSLFRTNADINLIEYAESLFYEADFGTELTKELCARLYRTKKADESSIKELITSLLYESLEGLPYQNSEVSTTRPLVSLILGTNGSGKTTTTAKLAHYYKERSHNVMLVATDTFRAGGMDQARLWAKELGCGFVSGKPGGDAAAIAFDGIQAAIARGYSRVIIDTSGRLHVHSNLMKELSKIALVCGKALEGAPHEVLMTVDSTLGNNAVEQVRIFHDVIPLSGLIFTKVDGSAKGGTLFQIARQLQIPTKFIGYGESLKDLEEFDIDLFLEKLFAGT</sequence>
<evidence type="ECO:0000256" key="4">
    <source>
        <dbReference type="ARBA" id="ARBA00022801"/>
    </source>
</evidence>
<dbReference type="GO" id="GO:0005886">
    <property type="term" value="C:plasma membrane"/>
    <property type="evidence" value="ECO:0007669"/>
    <property type="project" value="UniProtKB-SubCell"/>
</dbReference>
<dbReference type="GO" id="GO:0003924">
    <property type="term" value="F:GTPase activity"/>
    <property type="evidence" value="ECO:0007669"/>
    <property type="project" value="UniProtKB-UniRule"/>
</dbReference>
<dbReference type="RefSeq" id="WP_108897153.1">
    <property type="nucleotide sequence ID" value="NZ_LT993738.1"/>
</dbReference>
<keyword evidence="1 8" id="KW-1003">Cell membrane</keyword>
<dbReference type="SUPFAM" id="SSF52540">
    <property type="entry name" value="P-loop containing nucleoside triphosphate hydrolases"/>
    <property type="match status" value="1"/>
</dbReference>
<comment type="similarity">
    <text evidence="8">Belongs to the GTP-binding SRP family. FtsY subfamily.</text>
</comment>
<dbReference type="PANTHER" id="PTHR43134:SF1">
    <property type="entry name" value="SIGNAL RECOGNITION PARTICLE RECEPTOR SUBUNIT ALPHA"/>
    <property type="match status" value="1"/>
</dbReference>
<gene>
    <name evidence="8 11" type="primary">ftsY</name>
    <name evidence="11" type="ORF">C10C_0944</name>
</gene>
<proteinExistence type="inferred from homology"/>
<evidence type="ECO:0000313" key="11">
    <source>
        <dbReference type="EMBL" id="SPN74078.1"/>
    </source>
</evidence>
<dbReference type="SMART" id="SM00382">
    <property type="entry name" value="AAA"/>
    <property type="match status" value="1"/>
</dbReference>
<evidence type="ECO:0000259" key="10">
    <source>
        <dbReference type="SMART" id="SM00962"/>
    </source>
</evidence>
<dbReference type="InterPro" id="IPR004390">
    <property type="entry name" value="SR_rcpt_FtsY"/>
</dbReference>
<dbReference type="InterPro" id="IPR003593">
    <property type="entry name" value="AAA+_ATPase"/>
</dbReference>
<dbReference type="PANTHER" id="PTHR43134">
    <property type="entry name" value="SIGNAL RECOGNITION PARTICLE RECEPTOR SUBUNIT ALPHA"/>
    <property type="match status" value="1"/>
</dbReference>
<dbReference type="SMART" id="SM00962">
    <property type="entry name" value="SRP54"/>
    <property type="match status" value="1"/>
</dbReference>
<feature type="domain" description="SRP54-type proteins GTP-binding" evidence="10">
    <location>
        <begin position="84"/>
        <end position="285"/>
    </location>
</feature>
<dbReference type="NCBIfam" id="TIGR00064">
    <property type="entry name" value="ftsY"/>
    <property type="match status" value="1"/>
</dbReference>
<evidence type="ECO:0000259" key="9">
    <source>
        <dbReference type="SMART" id="SM00382"/>
    </source>
</evidence>
<keyword evidence="5 8" id="KW-0342">GTP-binding</keyword>
<feature type="binding site" evidence="8">
    <location>
        <begin position="173"/>
        <end position="177"/>
    </location>
    <ligand>
        <name>GTP</name>
        <dbReference type="ChEBI" id="CHEBI:37565"/>
    </ligand>
</feature>
<comment type="subunit">
    <text evidence="8">Part of the signal recognition particle protein translocation system, which is composed of SRP and FtsY.</text>
</comment>
<keyword evidence="7 8" id="KW-0675">Receptor</keyword>
<keyword evidence="11" id="KW-0131">Cell cycle</keyword>
<keyword evidence="6 8" id="KW-0472">Membrane</keyword>
<dbReference type="AlphaFoldDB" id="A0A2R8FCF8"/>
<dbReference type="CDD" id="cd17874">
    <property type="entry name" value="FtsY"/>
    <property type="match status" value="1"/>
</dbReference>
<feature type="binding site" evidence="8">
    <location>
        <begin position="237"/>
        <end position="240"/>
    </location>
    <ligand>
        <name>GTP</name>
        <dbReference type="ChEBI" id="CHEBI:37565"/>
    </ligand>
</feature>